<gene>
    <name evidence="1" type="ORF">M23134_06940</name>
</gene>
<name>A1ZQD0_MICM2</name>
<dbReference type="Proteomes" id="UP000004095">
    <property type="component" value="Unassembled WGS sequence"/>
</dbReference>
<organism evidence="1 2">
    <name type="scientific">Microscilla marina ATCC 23134</name>
    <dbReference type="NCBI Taxonomy" id="313606"/>
    <lineage>
        <taxon>Bacteria</taxon>
        <taxon>Pseudomonadati</taxon>
        <taxon>Bacteroidota</taxon>
        <taxon>Cytophagia</taxon>
        <taxon>Cytophagales</taxon>
        <taxon>Microscillaceae</taxon>
        <taxon>Microscilla</taxon>
    </lineage>
</organism>
<comment type="caution">
    <text evidence="1">The sequence shown here is derived from an EMBL/GenBank/DDBJ whole genome shotgun (WGS) entry which is preliminary data.</text>
</comment>
<protein>
    <submittedName>
        <fullName evidence="1">Uncharacterized protein</fullName>
    </submittedName>
</protein>
<dbReference type="EMBL" id="AAWS01000023">
    <property type="protein sequence ID" value="EAY27539.1"/>
    <property type="molecule type" value="Genomic_DNA"/>
</dbReference>
<reference evidence="1 2" key="1">
    <citation type="submission" date="2007-01" db="EMBL/GenBank/DDBJ databases">
        <authorList>
            <person name="Haygood M."/>
            <person name="Podell S."/>
            <person name="Anderson C."/>
            <person name="Hopkinson B."/>
            <person name="Roe K."/>
            <person name="Barbeau K."/>
            <person name="Gaasterland T."/>
            <person name="Ferriera S."/>
            <person name="Johnson J."/>
            <person name="Kravitz S."/>
            <person name="Beeson K."/>
            <person name="Sutton G."/>
            <person name="Rogers Y.-H."/>
            <person name="Friedman R."/>
            <person name="Frazier M."/>
            <person name="Venter J.C."/>
        </authorList>
    </citation>
    <scope>NUCLEOTIDE SEQUENCE [LARGE SCALE GENOMIC DNA]</scope>
    <source>
        <strain evidence="1 2">ATCC 23134</strain>
    </source>
</reference>
<dbReference type="AlphaFoldDB" id="A1ZQD0"/>
<keyword evidence="2" id="KW-1185">Reference proteome</keyword>
<proteinExistence type="predicted"/>
<accession>A1ZQD0</accession>
<evidence type="ECO:0000313" key="1">
    <source>
        <dbReference type="EMBL" id="EAY27539.1"/>
    </source>
</evidence>
<sequence length="71" mass="8621">MYAGYHYIEYTYRQGVVKEIFDYSAWGKNKDSPKRIEDHYVLQPDSRNYTVHEIYWDGKLIGKKTKKKQEL</sequence>
<evidence type="ECO:0000313" key="2">
    <source>
        <dbReference type="Proteomes" id="UP000004095"/>
    </source>
</evidence>